<dbReference type="Proteomes" id="UP000243876">
    <property type="component" value="Unassembled WGS sequence"/>
</dbReference>
<evidence type="ECO:0000313" key="5">
    <source>
        <dbReference type="EMBL" id="CEQ40731.1"/>
    </source>
</evidence>
<dbReference type="InterPro" id="IPR019151">
    <property type="entry name" value="Proteasome_assmbl_chaperone_2"/>
</dbReference>
<dbReference type="PANTHER" id="PTHR12970:SF1">
    <property type="entry name" value="PROTEASOME ASSEMBLY CHAPERONE 2"/>
    <property type="match status" value="1"/>
</dbReference>
<feature type="non-terminal residue" evidence="5">
    <location>
        <position position="1"/>
    </location>
</feature>
<dbReference type="Pfam" id="PF09754">
    <property type="entry name" value="PAC2"/>
    <property type="match status" value="1"/>
</dbReference>
<dbReference type="Gene3D" id="3.40.50.10900">
    <property type="entry name" value="PAC-like subunit"/>
    <property type="match status" value="1"/>
</dbReference>
<dbReference type="GO" id="GO:0005634">
    <property type="term" value="C:nucleus"/>
    <property type="evidence" value="ECO:0007669"/>
    <property type="project" value="TreeGrafter"/>
</dbReference>
<dbReference type="GO" id="GO:0005829">
    <property type="term" value="C:cytosol"/>
    <property type="evidence" value="ECO:0007669"/>
    <property type="project" value="TreeGrafter"/>
</dbReference>
<protein>
    <recommendedName>
        <fullName evidence="1">Proteasome assembly chaperone 2</fullName>
    </recommendedName>
</protein>
<proteinExistence type="inferred from homology"/>
<dbReference type="PANTHER" id="PTHR12970">
    <property type="entry name" value="PROTEASOME ASSEMBLY CHAPERONE 2"/>
    <property type="match status" value="1"/>
</dbReference>
<dbReference type="EMBL" id="CENE01000008">
    <property type="protein sequence ID" value="CEQ40731.1"/>
    <property type="molecule type" value="Genomic_DNA"/>
</dbReference>
<evidence type="ECO:0000256" key="2">
    <source>
        <dbReference type="ARBA" id="ARBA00023186"/>
    </source>
</evidence>
<dbReference type="InterPro" id="IPR016562">
    <property type="entry name" value="Proteasome_assmbl_chp_2_euk"/>
</dbReference>
<accession>A0A0D6ELG4</accession>
<gene>
    <name evidence="5" type="primary">SPOSA6832_02384</name>
</gene>
<evidence type="ECO:0000313" key="6">
    <source>
        <dbReference type="Proteomes" id="UP000243876"/>
    </source>
</evidence>
<reference evidence="6" key="1">
    <citation type="submission" date="2015-02" db="EMBL/GenBank/DDBJ databases">
        <authorList>
            <person name="Gon?alves P."/>
        </authorList>
    </citation>
    <scope>NUCLEOTIDE SEQUENCE [LARGE SCALE GENOMIC DNA]</scope>
</reference>
<dbReference type="OrthoDB" id="10260712at2759"/>
<feature type="region of interest" description="Disordered" evidence="4">
    <location>
        <begin position="182"/>
        <end position="203"/>
    </location>
</feature>
<dbReference type="GO" id="GO:0043248">
    <property type="term" value="P:proteasome assembly"/>
    <property type="evidence" value="ECO:0007669"/>
    <property type="project" value="TreeGrafter"/>
</dbReference>
<dbReference type="InterPro" id="IPR038389">
    <property type="entry name" value="PSMG2_sf"/>
</dbReference>
<evidence type="ECO:0000256" key="4">
    <source>
        <dbReference type="SAM" id="MobiDB-lite"/>
    </source>
</evidence>
<dbReference type="AlphaFoldDB" id="A0A0D6ELG4"/>
<keyword evidence="2" id="KW-0143">Chaperone</keyword>
<name>A0A0D6ELG4_SPOSA</name>
<organism evidence="5 6">
    <name type="scientific">Sporidiobolus salmonicolor</name>
    <name type="common">Yeast-like fungus</name>
    <name type="synonym">Sporobolomyces salmonicolor</name>
    <dbReference type="NCBI Taxonomy" id="5005"/>
    <lineage>
        <taxon>Eukaryota</taxon>
        <taxon>Fungi</taxon>
        <taxon>Dikarya</taxon>
        <taxon>Basidiomycota</taxon>
        <taxon>Pucciniomycotina</taxon>
        <taxon>Microbotryomycetes</taxon>
        <taxon>Sporidiobolales</taxon>
        <taxon>Sporidiobolaceae</taxon>
        <taxon>Sporobolomyces</taxon>
    </lineage>
</organism>
<comment type="similarity">
    <text evidence="3">Belongs to the PSMG2 family.</text>
</comment>
<evidence type="ECO:0000256" key="3">
    <source>
        <dbReference type="ARBA" id="ARBA00025745"/>
    </source>
</evidence>
<keyword evidence="6" id="KW-1185">Reference proteome</keyword>
<sequence>MDYFNPLPALPAVPSFSGSTLLLPQPSLSSLAQLATDLLIHTYGLEKIGYLGLRDFVPAVSGLDGVAGEEQAEGVLFGVEVFQTPSGSLTVVLPRSPVIRARRAHHLEAMRAFIEQAGFAEVLLVAGVDAALRGDEGLNAMLETNANGMANRATPLRHFVLPTTPSSSSPFPLAQRLASLAPPYASSSPSGTTSSTSPAPSIPLIPHGGLTRKLIEALSLPSSPSSSSEANLPPVSALLIYTSEGDAADSAYFLADALADALGKELEEVEVRAKVERLRLNVDGEQGERSGIKWKTPRSWETGLMGPKLAREAGREMFG</sequence>
<evidence type="ECO:0000256" key="1">
    <source>
        <dbReference type="ARBA" id="ARBA00019186"/>
    </source>
</evidence>